<dbReference type="Proteomes" id="UP000271554">
    <property type="component" value="Chromosome"/>
</dbReference>
<dbReference type="OrthoDB" id="4336202at2"/>
<gene>
    <name evidence="3" type="ORF">DWB77_02940</name>
</gene>
<accession>A0A387HJ03</accession>
<evidence type="ECO:0000313" key="4">
    <source>
        <dbReference type="Proteomes" id="UP000271554"/>
    </source>
</evidence>
<dbReference type="InterPro" id="IPR012495">
    <property type="entry name" value="TadE-like_dom"/>
</dbReference>
<protein>
    <recommendedName>
        <fullName evidence="2">TadE-like domain-containing protein</fullName>
    </recommendedName>
</protein>
<feature type="domain" description="TadE-like" evidence="2">
    <location>
        <begin position="24"/>
        <end position="66"/>
    </location>
</feature>
<dbReference type="AlphaFoldDB" id="A0A387HJ03"/>
<proteinExistence type="predicted"/>
<evidence type="ECO:0000259" key="2">
    <source>
        <dbReference type="Pfam" id="PF07811"/>
    </source>
</evidence>
<keyword evidence="1" id="KW-1133">Transmembrane helix</keyword>
<keyword evidence="4" id="KW-1185">Reference proteome</keyword>
<evidence type="ECO:0000313" key="3">
    <source>
        <dbReference type="EMBL" id="AYG80802.1"/>
    </source>
</evidence>
<dbReference type="KEGG" id="shun:DWB77_02940"/>
<name>A0A387HJ03_9ACTN</name>
<evidence type="ECO:0000256" key="1">
    <source>
        <dbReference type="SAM" id="Phobius"/>
    </source>
</evidence>
<dbReference type="EMBL" id="CP032698">
    <property type="protein sequence ID" value="AYG80802.1"/>
    <property type="molecule type" value="Genomic_DNA"/>
</dbReference>
<keyword evidence="1" id="KW-0812">Transmembrane</keyword>
<dbReference type="RefSeq" id="WP_120721690.1">
    <property type="nucleotide sequence ID" value="NZ_CP032698.1"/>
</dbReference>
<feature type="transmembrane region" description="Helical" evidence="1">
    <location>
        <begin position="27"/>
        <end position="45"/>
    </location>
</feature>
<reference evidence="3 4" key="1">
    <citation type="submission" date="2018-10" db="EMBL/GenBank/DDBJ databases">
        <title>Relationship between Morphology and Antimicrobial Activity in Streptomyces.</title>
        <authorList>
            <person name="Kang H.J."/>
            <person name="Kim S.B."/>
        </authorList>
    </citation>
    <scope>NUCLEOTIDE SEQUENCE [LARGE SCALE GENOMIC DNA]</scope>
    <source>
        <strain evidence="3 4">BH38</strain>
    </source>
</reference>
<keyword evidence="1" id="KW-0472">Membrane</keyword>
<sequence length="136" mass="14103">MRRVRIGARVGVRVRGRERERDRGQTAIEFIGVVPLILLLLVALWQCALVGYTFVLAGNAADEGARAGAAAEGGAAGACRTAALGQVPSSFQGDTACGEDGSGMYRATVTLKIPVLIPGVLNGFPVDGTAAHVKER</sequence>
<dbReference type="Pfam" id="PF07811">
    <property type="entry name" value="TadE"/>
    <property type="match status" value="1"/>
</dbReference>
<organism evidence="3 4">
    <name type="scientific">Streptomyces hundungensis</name>
    <dbReference type="NCBI Taxonomy" id="1077946"/>
    <lineage>
        <taxon>Bacteria</taxon>
        <taxon>Bacillati</taxon>
        <taxon>Actinomycetota</taxon>
        <taxon>Actinomycetes</taxon>
        <taxon>Kitasatosporales</taxon>
        <taxon>Streptomycetaceae</taxon>
        <taxon>Streptomyces</taxon>
    </lineage>
</organism>